<evidence type="ECO:0000256" key="3">
    <source>
        <dbReference type="ARBA" id="ARBA00023242"/>
    </source>
</evidence>
<feature type="compositionally biased region" description="Basic and acidic residues" evidence="4">
    <location>
        <begin position="96"/>
        <end position="105"/>
    </location>
</feature>
<keyword evidence="6" id="KW-1185">Reference proteome</keyword>
<dbReference type="AlphaFoldDB" id="A0A197JZL0"/>
<keyword evidence="2" id="KW-0862">Zinc</keyword>
<evidence type="ECO:0000256" key="4">
    <source>
        <dbReference type="SAM" id="MobiDB-lite"/>
    </source>
</evidence>
<dbReference type="SUPFAM" id="SSF46955">
    <property type="entry name" value="Putative DNA-binding domain"/>
    <property type="match status" value="1"/>
</dbReference>
<feature type="compositionally biased region" description="Low complexity" evidence="4">
    <location>
        <begin position="158"/>
        <end position="171"/>
    </location>
</feature>
<evidence type="ECO:0000256" key="2">
    <source>
        <dbReference type="ARBA" id="ARBA00022833"/>
    </source>
</evidence>
<feature type="compositionally biased region" description="Basic residues" evidence="4">
    <location>
        <begin position="549"/>
        <end position="561"/>
    </location>
</feature>
<dbReference type="EMBL" id="KV442033">
    <property type="protein sequence ID" value="OAQ30787.1"/>
    <property type="molecule type" value="Genomic_DNA"/>
</dbReference>
<dbReference type="GO" id="GO:0005634">
    <property type="term" value="C:nucleus"/>
    <property type="evidence" value="ECO:0007669"/>
    <property type="project" value="UniProtKB-SubCell"/>
</dbReference>
<evidence type="ECO:0000313" key="6">
    <source>
        <dbReference type="Proteomes" id="UP000078512"/>
    </source>
</evidence>
<proteinExistence type="predicted"/>
<feature type="compositionally biased region" description="Acidic residues" evidence="4">
    <location>
        <begin position="711"/>
        <end position="720"/>
    </location>
</feature>
<dbReference type="OrthoDB" id="2406887at2759"/>
<dbReference type="PANTHER" id="PTHR35711:SF1">
    <property type="entry name" value="ECTODERMAL, ISOFORM F"/>
    <property type="match status" value="1"/>
</dbReference>
<comment type="subcellular location">
    <subcellularLocation>
        <location evidence="1">Nucleus</location>
    </subcellularLocation>
</comment>
<reference evidence="5 6" key="1">
    <citation type="submission" date="2016-05" db="EMBL/GenBank/DDBJ databases">
        <title>Genome sequencing reveals origins of a unique bacterial endosymbiosis in the earliest lineages of terrestrial Fungi.</title>
        <authorList>
            <consortium name="DOE Joint Genome Institute"/>
            <person name="Uehling J."/>
            <person name="Gryganskyi A."/>
            <person name="Hameed K."/>
            <person name="Tschaplinski T."/>
            <person name="Misztal P."/>
            <person name="Wu S."/>
            <person name="Desiro A."/>
            <person name="Vande Pol N."/>
            <person name="Du Z.-Y."/>
            <person name="Zienkiewicz A."/>
            <person name="Zienkiewicz K."/>
            <person name="Morin E."/>
            <person name="Tisserant E."/>
            <person name="Splivallo R."/>
            <person name="Hainaut M."/>
            <person name="Henrissat B."/>
            <person name="Ohm R."/>
            <person name="Kuo A."/>
            <person name="Yan J."/>
            <person name="Lipzen A."/>
            <person name="Nolan M."/>
            <person name="Labutti K."/>
            <person name="Barry K."/>
            <person name="Goldstein A."/>
            <person name="Labbe J."/>
            <person name="Schadt C."/>
            <person name="Tuskan G."/>
            <person name="Grigoriev I."/>
            <person name="Martin F."/>
            <person name="Vilgalys R."/>
            <person name="Bonito G."/>
        </authorList>
    </citation>
    <scope>NUCLEOTIDE SEQUENCE [LARGE SCALE GENOMIC DNA]</scope>
    <source>
        <strain evidence="5 6">AG-77</strain>
    </source>
</reference>
<organism evidence="5 6">
    <name type="scientific">Linnemannia elongata AG-77</name>
    <dbReference type="NCBI Taxonomy" id="1314771"/>
    <lineage>
        <taxon>Eukaryota</taxon>
        <taxon>Fungi</taxon>
        <taxon>Fungi incertae sedis</taxon>
        <taxon>Mucoromycota</taxon>
        <taxon>Mortierellomycotina</taxon>
        <taxon>Mortierellomycetes</taxon>
        <taxon>Mortierellales</taxon>
        <taxon>Mortierellaceae</taxon>
        <taxon>Linnemannia</taxon>
    </lineage>
</organism>
<feature type="compositionally biased region" description="Basic and acidic residues" evidence="4">
    <location>
        <begin position="172"/>
        <end position="191"/>
    </location>
</feature>
<accession>A0A197JZL0</accession>
<dbReference type="InterPro" id="IPR009061">
    <property type="entry name" value="DNA-bd_dom_put_sf"/>
</dbReference>
<sequence>MVVRDQQRNKNNNNSHAPKPHQNRSTTVQDEDKEVLDKFIVVDDDEEDDKLAIADEEYYPDPDEQEDDLDEEEKKLEYSEDDDGLSTAEQKEEEAEMVKADEREVQAGGGRRRGVGTGGDVAFTASAEPSTATKNNNRKEGGHRRGTGTGGDVASPASSNKSSSNKNSGNSNDDRNDEKDEEGESMHDKRSCAGHAGASAKVGYVDSDTAMTRAKFKVDGPEESNPSANNKSALLSRSPGTPTPYQNKGDNDELNYEKGSKLWHKIYASELKGPESVDKESWSRLRHLPVWQEICEKAGLTLPASHLEAQGSRKPDYFKLAHENGEMICEQCYKMTRPAGSFRALPVVVSANGDDNDDSKNGSSPQVMRMCRDCRVEYYIDHPEPVPDDVAPYKTGEYTVTPRMTKGEAMKAYLLNDTDVMSLPYEIGRNPYFGSNSPMYLFEEQHVLRLARQVHGGDIGIAANRSDSEYAGRKIPEPHVDVVKHRRNLLRSMLHDKGLHLPEHAAICNIYIDTGLGDPVEIVKELEVVDWFHRCTSYDPSLDKAHLQQVRRRPRINRRRETRPEGETLMSANSGGLAAQSIQDEVMSEEEEEEDDHHKMAALDDWLTYRLEQGLYRSYKLDPQTPERPPKAIWEMIDKIDMAQKMIDFAAEKVYWVLEKKKHELRRESGLDNVLKTKGKIREIVDAPDQGSARGRGGSELSRRKRRRVDDEGDDESGESEETKLSTVMEHDVGPDWQSRVMERVKELVQSRLF</sequence>
<dbReference type="InterPro" id="IPR037129">
    <property type="entry name" value="XPA_sf"/>
</dbReference>
<feature type="compositionally biased region" description="Polar residues" evidence="4">
    <location>
        <begin position="224"/>
        <end position="248"/>
    </location>
</feature>
<dbReference type="CDD" id="cd21075">
    <property type="entry name" value="DBD_XPA-like"/>
    <property type="match status" value="1"/>
</dbReference>
<keyword evidence="3" id="KW-0539">Nucleus</keyword>
<protein>
    <submittedName>
        <fullName evidence="5">Uncharacterized protein</fullName>
    </submittedName>
</protein>
<evidence type="ECO:0000256" key="1">
    <source>
        <dbReference type="ARBA" id="ARBA00004123"/>
    </source>
</evidence>
<dbReference type="Gene3D" id="3.90.530.10">
    <property type="entry name" value="XPA C-terminal domain"/>
    <property type="match status" value="1"/>
</dbReference>
<feature type="region of interest" description="Disordered" evidence="4">
    <location>
        <begin position="683"/>
        <end position="736"/>
    </location>
</feature>
<feature type="region of interest" description="Disordered" evidence="4">
    <location>
        <begin position="549"/>
        <end position="579"/>
    </location>
</feature>
<evidence type="ECO:0000313" key="5">
    <source>
        <dbReference type="EMBL" id="OAQ30787.1"/>
    </source>
</evidence>
<dbReference type="Proteomes" id="UP000078512">
    <property type="component" value="Unassembled WGS sequence"/>
</dbReference>
<feature type="compositionally biased region" description="Acidic residues" evidence="4">
    <location>
        <begin position="42"/>
        <end position="71"/>
    </location>
</feature>
<name>A0A197JZL0_9FUNG</name>
<dbReference type="PANTHER" id="PTHR35711">
    <property type="entry name" value="EXPRESSED PROTEIN"/>
    <property type="match status" value="1"/>
</dbReference>
<gene>
    <name evidence="5" type="ORF">K457DRAFT_17967</name>
</gene>
<feature type="region of interest" description="Disordered" evidence="4">
    <location>
        <begin position="1"/>
        <end position="253"/>
    </location>
</feature>
<feature type="compositionally biased region" description="Basic and acidic residues" evidence="4">
    <location>
        <begin position="721"/>
        <end position="734"/>
    </location>
</feature>